<dbReference type="AlphaFoldDB" id="A0A6M5YVW7"/>
<proteinExistence type="predicted"/>
<dbReference type="EMBL" id="CP053452">
    <property type="protein sequence ID" value="QJW97042.1"/>
    <property type="molecule type" value="Genomic_DNA"/>
</dbReference>
<gene>
    <name evidence="1" type="ORF">FTUN_4605</name>
</gene>
<evidence type="ECO:0000313" key="2">
    <source>
        <dbReference type="Proteomes" id="UP000503447"/>
    </source>
</evidence>
<keyword evidence="2" id="KW-1185">Reference proteome</keyword>
<sequence>MGATVVQEIRGLIEGGETLIVDLHVWRVGPGQFACIVGLVTAAPAPPEHYKERLRVHEELVHVTIEVHHCQGEHPHTEELVAYG</sequence>
<protein>
    <submittedName>
        <fullName evidence="1">Cobalt/zinc/cadmium resistance protein CzcD</fullName>
    </submittedName>
</protein>
<dbReference type="KEGG" id="ftj:FTUN_4605"/>
<dbReference type="Proteomes" id="UP000503447">
    <property type="component" value="Chromosome"/>
</dbReference>
<organism evidence="1 2">
    <name type="scientific">Frigoriglobus tundricola</name>
    <dbReference type="NCBI Taxonomy" id="2774151"/>
    <lineage>
        <taxon>Bacteria</taxon>
        <taxon>Pseudomonadati</taxon>
        <taxon>Planctomycetota</taxon>
        <taxon>Planctomycetia</taxon>
        <taxon>Gemmatales</taxon>
        <taxon>Gemmataceae</taxon>
        <taxon>Frigoriglobus</taxon>
    </lineage>
</organism>
<name>A0A6M5YVW7_9BACT</name>
<evidence type="ECO:0000313" key="1">
    <source>
        <dbReference type="EMBL" id="QJW97042.1"/>
    </source>
</evidence>
<reference evidence="2" key="1">
    <citation type="submission" date="2020-05" db="EMBL/GenBank/DDBJ databases">
        <title>Frigoriglobus tundricola gen. nov., sp. nov., a psychrotolerant cellulolytic planctomycete of the family Gemmataceae with two divergent copies of 16S rRNA gene.</title>
        <authorList>
            <person name="Kulichevskaya I.S."/>
            <person name="Ivanova A.A."/>
            <person name="Naumoff D.G."/>
            <person name="Beletsky A.V."/>
            <person name="Rijpstra W.I.C."/>
            <person name="Sinninghe Damste J.S."/>
            <person name="Mardanov A.V."/>
            <person name="Ravin N.V."/>
            <person name="Dedysh S.N."/>
        </authorList>
    </citation>
    <scope>NUCLEOTIDE SEQUENCE [LARGE SCALE GENOMIC DNA]</scope>
    <source>
        <strain evidence="2">PL17</strain>
    </source>
</reference>
<accession>A0A6M5YVW7</accession>
<dbReference type="RefSeq" id="WP_227254374.1">
    <property type="nucleotide sequence ID" value="NZ_CP053452.2"/>
</dbReference>